<protein>
    <recommendedName>
        <fullName evidence="4">DUF2141 domain-containing protein</fullName>
    </recommendedName>
</protein>
<accession>A0A2U2XD59</accession>
<keyword evidence="3" id="KW-1185">Reference proteome</keyword>
<evidence type="ECO:0000256" key="1">
    <source>
        <dbReference type="SAM" id="SignalP"/>
    </source>
</evidence>
<sequence length="146" mass="16802">MKSGLILMVFLVFSLTVFSQDEQYHDLKITVKDLRNSKGIVQFTLYNKSGSIPDEYFEKYYKIRKSTIQNNSAEFTFKGLKSGTYAVNILHDENKNGEIDKGWVLPIEGIGFSNFKSIGLTNRPNFEKASFELTKNKEVLIHVIYM</sequence>
<name>A0A2U2XD59_9FLAO</name>
<dbReference type="Pfam" id="PF09912">
    <property type="entry name" value="DUF2141"/>
    <property type="match status" value="1"/>
</dbReference>
<reference evidence="2 3" key="1">
    <citation type="submission" date="2018-05" db="EMBL/GenBank/DDBJ databases">
        <title>Brumimicrobium oceani sp. nov., isolated from coastal sediment.</title>
        <authorList>
            <person name="Kou Y."/>
        </authorList>
    </citation>
    <scope>NUCLEOTIDE SEQUENCE [LARGE SCALE GENOMIC DNA]</scope>
    <source>
        <strain evidence="2 3">C305</strain>
    </source>
</reference>
<proteinExistence type="predicted"/>
<dbReference type="Proteomes" id="UP000245370">
    <property type="component" value="Unassembled WGS sequence"/>
</dbReference>
<dbReference type="OrthoDB" id="9788332at2"/>
<dbReference type="RefSeq" id="WP_109359441.1">
    <property type="nucleotide sequence ID" value="NZ_QFRJ01000005.1"/>
</dbReference>
<dbReference type="AlphaFoldDB" id="A0A2U2XD59"/>
<feature type="signal peptide" evidence="1">
    <location>
        <begin position="1"/>
        <end position="19"/>
    </location>
</feature>
<comment type="caution">
    <text evidence="2">The sequence shown here is derived from an EMBL/GenBank/DDBJ whole genome shotgun (WGS) entry which is preliminary data.</text>
</comment>
<organism evidence="2 3">
    <name type="scientific">Brumimicrobium oceani</name>
    <dbReference type="NCBI Taxonomy" id="2100725"/>
    <lineage>
        <taxon>Bacteria</taxon>
        <taxon>Pseudomonadati</taxon>
        <taxon>Bacteroidota</taxon>
        <taxon>Flavobacteriia</taxon>
        <taxon>Flavobacteriales</taxon>
        <taxon>Crocinitomicaceae</taxon>
        <taxon>Brumimicrobium</taxon>
    </lineage>
</organism>
<evidence type="ECO:0000313" key="3">
    <source>
        <dbReference type="Proteomes" id="UP000245370"/>
    </source>
</evidence>
<evidence type="ECO:0008006" key="4">
    <source>
        <dbReference type="Google" id="ProtNLM"/>
    </source>
</evidence>
<gene>
    <name evidence="2" type="ORF">DIT68_08880</name>
</gene>
<keyword evidence="1" id="KW-0732">Signal</keyword>
<evidence type="ECO:0000313" key="2">
    <source>
        <dbReference type="EMBL" id="PWH85735.1"/>
    </source>
</evidence>
<dbReference type="InterPro" id="IPR018673">
    <property type="entry name" value="DUF2141"/>
</dbReference>
<feature type="chain" id="PRO_5015433776" description="DUF2141 domain-containing protein" evidence="1">
    <location>
        <begin position="20"/>
        <end position="146"/>
    </location>
</feature>
<dbReference type="EMBL" id="QFRJ01000005">
    <property type="protein sequence ID" value="PWH85735.1"/>
    <property type="molecule type" value="Genomic_DNA"/>
</dbReference>
<reference evidence="2 3" key="2">
    <citation type="submission" date="2018-05" db="EMBL/GenBank/DDBJ databases">
        <authorList>
            <person name="Lanie J.A."/>
            <person name="Ng W.-L."/>
            <person name="Kazmierczak K.M."/>
            <person name="Andrzejewski T.M."/>
            <person name="Davidsen T.M."/>
            <person name="Wayne K.J."/>
            <person name="Tettelin H."/>
            <person name="Glass J.I."/>
            <person name="Rusch D."/>
            <person name="Podicherti R."/>
            <person name="Tsui H.-C.T."/>
            <person name="Winkler M.E."/>
        </authorList>
    </citation>
    <scope>NUCLEOTIDE SEQUENCE [LARGE SCALE GENOMIC DNA]</scope>
    <source>
        <strain evidence="2 3">C305</strain>
    </source>
</reference>